<organism evidence="2 3">
    <name type="scientific">Sinanodonta woodiana</name>
    <name type="common">Chinese pond mussel</name>
    <name type="synonym">Anodonta woodiana</name>
    <dbReference type="NCBI Taxonomy" id="1069815"/>
    <lineage>
        <taxon>Eukaryota</taxon>
        <taxon>Metazoa</taxon>
        <taxon>Spiralia</taxon>
        <taxon>Lophotrochozoa</taxon>
        <taxon>Mollusca</taxon>
        <taxon>Bivalvia</taxon>
        <taxon>Autobranchia</taxon>
        <taxon>Heteroconchia</taxon>
        <taxon>Palaeoheterodonta</taxon>
        <taxon>Unionida</taxon>
        <taxon>Unionoidea</taxon>
        <taxon>Unionidae</taxon>
        <taxon>Unioninae</taxon>
        <taxon>Sinanodonta</taxon>
    </lineage>
</organism>
<comment type="caution">
    <text evidence="2">The sequence shown here is derived from an EMBL/GenBank/DDBJ whole genome shotgun (WGS) entry which is preliminary data.</text>
</comment>
<accession>A0ABD3VBY2</accession>
<dbReference type="AlphaFoldDB" id="A0ABD3VBY2"/>
<dbReference type="Gene3D" id="3.40.30.10">
    <property type="entry name" value="Glutaredoxin"/>
    <property type="match status" value="1"/>
</dbReference>
<evidence type="ECO:0008006" key="4">
    <source>
        <dbReference type="Google" id="ProtNLM"/>
    </source>
</evidence>
<name>A0ABD3VBY2_SINWO</name>
<feature type="signal peptide" evidence="1">
    <location>
        <begin position="1"/>
        <end position="18"/>
    </location>
</feature>
<feature type="chain" id="PRO_5044845110" description="Thioredoxin-like fold domain-containing protein" evidence="1">
    <location>
        <begin position="19"/>
        <end position="265"/>
    </location>
</feature>
<dbReference type="InterPro" id="IPR036249">
    <property type="entry name" value="Thioredoxin-like_sf"/>
</dbReference>
<sequence length="265" mass="29654">MAAYLGILFLSLLSLSQSQVPIPSRPLGFPYNLVSPLAKIYLDVYLGPLCPDSQAAFPTLIQVAEHYGPDNLRLNAHLFPLPYHRHAFDAAKGAYAVDIMTQKNMTWNWMKTVYNNLDKLGNDATYKMTQEQIEGLYGNLAQGLSLNTKDFLKLLTDPATDELARIGWKYACTRGIAYTPAFMVNDIIVGADDSWTLADWQQLIDPLLNGGHKLSRINFNESPTHFKTPNNKTCPKDTKTCEYLPKKIECCTKGENCIPNVGCRC</sequence>
<evidence type="ECO:0000256" key="1">
    <source>
        <dbReference type="SAM" id="SignalP"/>
    </source>
</evidence>
<dbReference type="EMBL" id="JBJQND010000013">
    <property type="protein sequence ID" value="KAL3858278.1"/>
    <property type="molecule type" value="Genomic_DNA"/>
</dbReference>
<dbReference type="Proteomes" id="UP001634394">
    <property type="component" value="Unassembled WGS sequence"/>
</dbReference>
<dbReference type="PANTHER" id="PTHR33875:SF2">
    <property type="entry name" value="ACR183CP"/>
    <property type="match status" value="1"/>
</dbReference>
<dbReference type="SUPFAM" id="SSF52833">
    <property type="entry name" value="Thioredoxin-like"/>
    <property type="match status" value="1"/>
</dbReference>
<dbReference type="PANTHER" id="PTHR33875">
    <property type="entry name" value="OS09G0542200 PROTEIN"/>
    <property type="match status" value="1"/>
</dbReference>
<keyword evidence="1" id="KW-0732">Signal</keyword>
<evidence type="ECO:0000313" key="2">
    <source>
        <dbReference type="EMBL" id="KAL3858278.1"/>
    </source>
</evidence>
<gene>
    <name evidence="2" type="ORF">ACJMK2_012874</name>
</gene>
<keyword evidence="3" id="KW-1185">Reference proteome</keyword>
<reference evidence="2 3" key="1">
    <citation type="submission" date="2024-11" db="EMBL/GenBank/DDBJ databases">
        <title>Chromosome-level genome assembly of the freshwater bivalve Anodonta woodiana.</title>
        <authorList>
            <person name="Chen X."/>
        </authorList>
    </citation>
    <scope>NUCLEOTIDE SEQUENCE [LARGE SCALE GENOMIC DNA]</scope>
    <source>
        <strain evidence="2">MN2024</strain>
        <tissue evidence="2">Gills</tissue>
    </source>
</reference>
<evidence type="ECO:0000313" key="3">
    <source>
        <dbReference type="Proteomes" id="UP001634394"/>
    </source>
</evidence>
<proteinExistence type="predicted"/>
<protein>
    <recommendedName>
        <fullName evidence="4">Thioredoxin-like fold domain-containing protein</fullName>
    </recommendedName>
</protein>